<evidence type="ECO:0000313" key="3">
    <source>
        <dbReference type="EMBL" id="BDG09084.1"/>
    </source>
</evidence>
<accession>A0ABM7XB52</accession>
<dbReference type="PANTHER" id="PTHR36304:SF4">
    <property type="entry name" value="DUF4388 DOMAIN-CONTAINING PROTEIN"/>
    <property type="match status" value="1"/>
</dbReference>
<dbReference type="PANTHER" id="PTHR36304">
    <property type="entry name" value="DOMAIN GTPASE-ACTIVATING PROTEIN, PUTATIVE-RELATED-RELATED"/>
    <property type="match status" value="1"/>
</dbReference>
<protein>
    <recommendedName>
        <fullName evidence="2">Response regulatory domain-containing protein</fullName>
    </recommendedName>
</protein>
<keyword evidence="4" id="KW-1185">Reference proteome</keyword>
<dbReference type="RefSeq" id="WP_248340722.1">
    <property type="nucleotide sequence ID" value="NZ_AP025592.1"/>
</dbReference>
<dbReference type="Proteomes" id="UP001162734">
    <property type="component" value="Chromosome"/>
</dbReference>
<evidence type="ECO:0000313" key="4">
    <source>
        <dbReference type="Proteomes" id="UP001162734"/>
    </source>
</evidence>
<dbReference type="Pfam" id="PF14332">
    <property type="entry name" value="DUF4388"/>
    <property type="match status" value="1"/>
</dbReference>
<evidence type="ECO:0000256" key="1">
    <source>
        <dbReference type="PROSITE-ProRule" id="PRU00169"/>
    </source>
</evidence>
<evidence type="ECO:0000259" key="2">
    <source>
        <dbReference type="PROSITE" id="PS50110"/>
    </source>
</evidence>
<dbReference type="InterPro" id="IPR001789">
    <property type="entry name" value="Sig_transdc_resp-reg_receiver"/>
</dbReference>
<feature type="domain" description="Response regulatory" evidence="2">
    <location>
        <begin position="6"/>
        <end position="119"/>
    </location>
</feature>
<name>A0ABM7XB52_9BACT</name>
<dbReference type="InterPro" id="IPR025497">
    <property type="entry name" value="PatA-like_N"/>
</dbReference>
<dbReference type="SUPFAM" id="SSF52172">
    <property type="entry name" value="CheY-like"/>
    <property type="match status" value="1"/>
</dbReference>
<organism evidence="3 4">
    <name type="scientific">Anaeromyxobacter paludicola</name>
    <dbReference type="NCBI Taxonomy" id="2918171"/>
    <lineage>
        <taxon>Bacteria</taxon>
        <taxon>Pseudomonadati</taxon>
        <taxon>Myxococcota</taxon>
        <taxon>Myxococcia</taxon>
        <taxon>Myxococcales</taxon>
        <taxon>Cystobacterineae</taxon>
        <taxon>Anaeromyxobacteraceae</taxon>
        <taxon>Anaeromyxobacter</taxon>
    </lineage>
</organism>
<sequence length="444" mass="44948">MPAASRVLLAWPDPERARAHAAALRRLGCEVEHAGDGQRALELAVLRPPDLVVASRELPLVASGDLARILSANPRTRAVPFLAIPGLPAEELAAAAARLLPSAAPASGGDLAGSLDELPLHDLLQGLAQNRRTGRLTLSARAPAGDLLLAQGQLVSAQCGAARGEKALHRLLAGRGGRFAFRPEPVASAEPLGPLELLLLEAARRADEGARLLAALGGPGACLARGAPELRPEAGPAAQLWAALARPRPVPALLDAADAPDLELLESLVALLRSGAVAPAPSPSPAAAPAALAPAAAQALARRVRRESASGPRAVGTVAVLARDPGRARAALAELRALPGFAAEPGAPGRLGLLGRLAVPGGPRLDLCLVPCGDEDRPLWRLLGAGAVGALALEPGLAAPFAAELDAPNLPVAESLATGQEEGPRGAAEALLRVLAAAAREESP</sequence>
<dbReference type="Gene3D" id="3.40.50.2300">
    <property type="match status" value="1"/>
</dbReference>
<reference evidence="4" key="1">
    <citation type="journal article" date="2022" name="Int. J. Syst. Evol. Microbiol.">
        <title>Anaeromyxobacter oryzae sp. nov., Anaeromyxobacter diazotrophicus sp. nov. and Anaeromyxobacter paludicola sp. nov., isolated from paddy soils.</title>
        <authorList>
            <person name="Itoh H."/>
            <person name="Xu Z."/>
            <person name="Mise K."/>
            <person name="Masuda Y."/>
            <person name="Ushijima N."/>
            <person name="Hayakawa C."/>
            <person name="Shiratori Y."/>
            <person name="Senoo K."/>
        </authorList>
    </citation>
    <scope>NUCLEOTIDE SEQUENCE [LARGE SCALE GENOMIC DNA]</scope>
    <source>
        <strain evidence="4">Red630</strain>
    </source>
</reference>
<proteinExistence type="predicted"/>
<dbReference type="PROSITE" id="PS50110">
    <property type="entry name" value="RESPONSE_REGULATORY"/>
    <property type="match status" value="1"/>
</dbReference>
<dbReference type="InterPro" id="IPR011006">
    <property type="entry name" value="CheY-like_superfamily"/>
</dbReference>
<comment type="caution">
    <text evidence="1">Lacks conserved residue(s) required for the propagation of feature annotation.</text>
</comment>
<dbReference type="EMBL" id="AP025592">
    <property type="protein sequence ID" value="BDG09084.1"/>
    <property type="molecule type" value="Genomic_DNA"/>
</dbReference>
<gene>
    <name evidence="3" type="ORF">AMPC_21970</name>
</gene>